<protein>
    <recommendedName>
        <fullName evidence="4">DUF4233 domain-containing protein</fullName>
    </recommendedName>
</protein>
<keyword evidence="1" id="KW-1133">Transmembrane helix</keyword>
<dbReference type="Proteomes" id="UP000199475">
    <property type="component" value="Unassembled WGS sequence"/>
</dbReference>
<keyword evidence="1" id="KW-0472">Membrane</keyword>
<sequence length="115" mass="12493">MRLEPRNPMAPALLSVLIFEAIICWLAFPGMLQIADAPLGPAVGATVVVSLLCIAAAAGLRKSWGYPLAWVAQAGVILLGFLTPWMFAMGIIFAIIWTISFVLGKRIEDRKRETP</sequence>
<dbReference type="STRING" id="686624.SAMN04488242_1116"/>
<keyword evidence="3" id="KW-1185">Reference proteome</keyword>
<dbReference type="AlphaFoldDB" id="A0A1G9JAM1"/>
<dbReference type="Pfam" id="PF14017">
    <property type="entry name" value="DUF4233"/>
    <property type="match status" value="1"/>
</dbReference>
<evidence type="ECO:0000256" key="1">
    <source>
        <dbReference type="SAM" id="Phobius"/>
    </source>
</evidence>
<organism evidence="2 3">
    <name type="scientific">Tessaracoccus oleiagri</name>
    <dbReference type="NCBI Taxonomy" id="686624"/>
    <lineage>
        <taxon>Bacteria</taxon>
        <taxon>Bacillati</taxon>
        <taxon>Actinomycetota</taxon>
        <taxon>Actinomycetes</taxon>
        <taxon>Propionibacteriales</taxon>
        <taxon>Propionibacteriaceae</taxon>
        <taxon>Tessaracoccus</taxon>
    </lineage>
</organism>
<name>A0A1G9JAM1_9ACTN</name>
<evidence type="ECO:0000313" key="3">
    <source>
        <dbReference type="Proteomes" id="UP000199475"/>
    </source>
</evidence>
<gene>
    <name evidence="2" type="ORF">SAMN04488242_1116</name>
</gene>
<evidence type="ECO:0000313" key="2">
    <source>
        <dbReference type="EMBL" id="SDL34184.1"/>
    </source>
</evidence>
<feature type="transmembrane region" description="Helical" evidence="1">
    <location>
        <begin position="38"/>
        <end position="57"/>
    </location>
</feature>
<accession>A0A1G9JAM1</accession>
<evidence type="ECO:0008006" key="4">
    <source>
        <dbReference type="Google" id="ProtNLM"/>
    </source>
</evidence>
<keyword evidence="1" id="KW-0812">Transmembrane</keyword>
<feature type="transmembrane region" description="Helical" evidence="1">
    <location>
        <begin position="12"/>
        <end position="32"/>
    </location>
</feature>
<dbReference type="InterPro" id="IPR025327">
    <property type="entry name" value="DUF4233"/>
</dbReference>
<dbReference type="RefSeq" id="WP_093249783.1">
    <property type="nucleotide sequence ID" value="NZ_FNGP01000002.1"/>
</dbReference>
<reference evidence="2 3" key="1">
    <citation type="submission" date="2016-10" db="EMBL/GenBank/DDBJ databases">
        <authorList>
            <person name="de Groot N.N."/>
        </authorList>
    </citation>
    <scope>NUCLEOTIDE SEQUENCE [LARGE SCALE GENOMIC DNA]</scope>
    <source>
        <strain evidence="2 3">CGMCC 1.9159</strain>
    </source>
</reference>
<proteinExistence type="predicted"/>
<dbReference type="EMBL" id="FNGP01000002">
    <property type="protein sequence ID" value="SDL34184.1"/>
    <property type="molecule type" value="Genomic_DNA"/>
</dbReference>
<feature type="transmembrane region" description="Helical" evidence="1">
    <location>
        <begin position="87"/>
        <end position="104"/>
    </location>
</feature>
<dbReference type="OrthoDB" id="3267755at2"/>